<name>A0A8H7WCN8_9HELO</name>
<evidence type="ECO:0000256" key="1">
    <source>
        <dbReference type="ARBA" id="ARBA00023002"/>
    </source>
</evidence>
<dbReference type="OrthoDB" id="74360at2759"/>
<dbReference type="EMBL" id="JAFJYH010000049">
    <property type="protein sequence ID" value="KAG4422389.1"/>
    <property type="molecule type" value="Genomic_DNA"/>
</dbReference>
<keyword evidence="3" id="KW-1185">Reference proteome</keyword>
<evidence type="ECO:0000313" key="3">
    <source>
        <dbReference type="Proteomes" id="UP000664132"/>
    </source>
</evidence>
<dbReference type="InterPro" id="IPR036188">
    <property type="entry name" value="FAD/NAD-bd_sf"/>
</dbReference>
<comment type="caution">
    <text evidence="2">The sequence shown here is derived from an EMBL/GenBank/DDBJ whole genome shotgun (WGS) entry which is preliminary data.</text>
</comment>
<proteinExistence type="predicted"/>
<dbReference type="InterPro" id="IPR050982">
    <property type="entry name" value="Auxin_biosynth/cation_transpt"/>
</dbReference>
<reference evidence="2" key="1">
    <citation type="submission" date="2021-02" db="EMBL/GenBank/DDBJ databases">
        <title>Genome sequence Cadophora malorum strain M34.</title>
        <authorList>
            <person name="Stefanovic E."/>
            <person name="Vu D."/>
            <person name="Scully C."/>
            <person name="Dijksterhuis J."/>
            <person name="Roader J."/>
            <person name="Houbraken J."/>
        </authorList>
    </citation>
    <scope>NUCLEOTIDE SEQUENCE</scope>
    <source>
        <strain evidence="2">M34</strain>
    </source>
</reference>
<evidence type="ECO:0008006" key="4">
    <source>
        <dbReference type="Google" id="ProtNLM"/>
    </source>
</evidence>
<dbReference type="GO" id="GO:0004497">
    <property type="term" value="F:monooxygenase activity"/>
    <property type="evidence" value="ECO:0007669"/>
    <property type="project" value="TreeGrafter"/>
</dbReference>
<dbReference type="Gene3D" id="3.50.50.60">
    <property type="entry name" value="FAD/NAD(P)-binding domain"/>
    <property type="match status" value="1"/>
</dbReference>
<dbReference type="AlphaFoldDB" id="A0A8H7WCN8"/>
<dbReference type="GO" id="GO:0050660">
    <property type="term" value="F:flavin adenine dinucleotide binding"/>
    <property type="evidence" value="ECO:0007669"/>
    <property type="project" value="TreeGrafter"/>
</dbReference>
<dbReference type="Pfam" id="PF13738">
    <property type="entry name" value="Pyr_redox_3"/>
    <property type="match status" value="1"/>
</dbReference>
<evidence type="ECO:0000313" key="2">
    <source>
        <dbReference type="EMBL" id="KAG4422389.1"/>
    </source>
</evidence>
<accession>A0A8H7WCN8</accession>
<dbReference type="PANTHER" id="PTHR43539">
    <property type="entry name" value="FLAVIN-BINDING MONOOXYGENASE-LIKE PROTEIN (AFU_ORTHOLOGUE AFUA_4G09220)"/>
    <property type="match status" value="1"/>
</dbReference>
<dbReference type="PANTHER" id="PTHR43539:SF68">
    <property type="entry name" value="FLAVIN-BINDING MONOOXYGENASE-LIKE PROTEIN (AFU_ORTHOLOGUE AFUA_4G09220)"/>
    <property type="match status" value="1"/>
</dbReference>
<organism evidence="2 3">
    <name type="scientific">Cadophora malorum</name>
    <dbReference type="NCBI Taxonomy" id="108018"/>
    <lineage>
        <taxon>Eukaryota</taxon>
        <taxon>Fungi</taxon>
        <taxon>Dikarya</taxon>
        <taxon>Ascomycota</taxon>
        <taxon>Pezizomycotina</taxon>
        <taxon>Leotiomycetes</taxon>
        <taxon>Helotiales</taxon>
        <taxon>Ploettnerulaceae</taxon>
        <taxon>Cadophora</taxon>
    </lineage>
</organism>
<sequence>MSTLAEYPCSLPIVPIPHETDGATVATDFAVHLDNLQEHHFVGDAVWRDIFALTGTLRTFYSASTISTAWQETTKRAKAGSFVLDRSSARIVRLPQGSSWIETRFAFETNAVPQTTCTGFVNLVPGSDGKWRIWVLRSILEQLKSAGDVDVLVPSVKANGVTDGQQEQTHFECVIIGGGQAGLSTAGRMKALGISYVVLDKHQNIGDNWKTRYGSARLHTGREYAHLPFERTFPSRYQEFLTKDDLAEGYQSWVDRYYINIWLNTSPVSGSWDAGKSLWTLVLRRQGKEQTITCSYMVVAGGAGGQVPKMPKYPNREGFAGNVLHSAEYRDASQWKGKHGIVIGTANTAHDVAVDMVEAGLSSVTMIQRSKTYVLPVEYYMKIANLSYNATNPTTTADRSSQTQPLAILDLISQVALHTSARQEPERFDALERAGFKLDRWGSIQHCLYARGGGHYIDVGGSDMVAKGLIKVKSDALPRRYVKDGLEFSHGTHLKADVIVFATGFEGNMRYLVQDIFGDEVAELMGDYWGLDREGELKGAFKPCGHPAMWYHGGTIGQARYYSRFLALQIKAKLLGMPLSLYEETP</sequence>
<dbReference type="SUPFAM" id="SSF51905">
    <property type="entry name" value="FAD/NAD(P)-binding domain"/>
    <property type="match status" value="1"/>
</dbReference>
<gene>
    <name evidence="2" type="ORF">IFR04_004413</name>
</gene>
<protein>
    <recommendedName>
        <fullName evidence="4">Flavin-containing monooxygenase</fullName>
    </recommendedName>
</protein>
<keyword evidence="1" id="KW-0560">Oxidoreductase</keyword>
<dbReference type="Proteomes" id="UP000664132">
    <property type="component" value="Unassembled WGS sequence"/>
</dbReference>